<dbReference type="AlphaFoldDB" id="A0A9D9DDY4"/>
<evidence type="ECO:0000256" key="2">
    <source>
        <dbReference type="ARBA" id="ARBA00007430"/>
    </source>
</evidence>
<evidence type="ECO:0000256" key="4">
    <source>
        <dbReference type="ARBA" id="ARBA00022692"/>
    </source>
</evidence>
<evidence type="ECO:0000313" key="9">
    <source>
        <dbReference type="Proteomes" id="UP000823634"/>
    </source>
</evidence>
<feature type="transmembrane region" description="Helical" evidence="7">
    <location>
        <begin position="327"/>
        <end position="347"/>
    </location>
</feature>
<feature type="transmembrane region" description="Helical" evidence="7">
    <location>
        <begin position="254"/>
        <end position="276"/>
    </location>
</feature>
<evidence type="ECO:0000256" key="7">
    <source>
        <dbReference type="SAM" id="Phobius"/>
    </source>
</evidence>
<dbReference type="InterPro" id="IPR050833">
    <property type="entry name" value="Poly_Biosynth_Transport"/>
</dbReference>
<accession>A0A9D9DDY4</accession>
<feature type="transmembrane region" description="Helical" evidence="7">
    <location>
        <begin position="178"/>
        <end position="197"/>
    </location>
</feature>
<name>A0A9D9DDY4_9FIRM</name>
<dbReference type="Proteomes" id="UP000823634">
    <property type="component" value="Unassembled WGS sequence"/>
</dbReference>
<keyword evidence="4 7" id="KW-0812">Transmembrane</keyword>
<evidence type="ECO:0000256" key="1">
    <source>
        <dbReference type="ARBA" id="ARBA00004651"/>
    </source>
</evidence>
<evidence type="ECO:0000256" key="3">
    <source>
        <dbReference type="ARBA" id="ARBA00022475"/>
    </source>
</evidence>
<feature type="transmembrane region" description="Helical" evidence="7">
    <location>
        <begin position="384"/>
        <end position="405"/>
    </location>
</feature>
<feature type="transmembrane region" description="Helical" evidence="7">
    <location>
        <begin position="82"/>
        <end position="104"/>
    </location>
</feature>
<feature type="transmembrane region" description="Helical" evidence="7">
    <location>
        <begin position="116"/>
        <end position="140"/>
    </location>
</feature>
<feature type="transmembrane region" description="Helical" evidence="7">
    <location>
        <begin position="359"/>
        <end position="378"/>
    </location>
</feature>
<keyword evidence="5 7" id="KW-1133">Transmembrane helix</keyword>
<feature type="transmembrane region" description="Helical" evidence="7">
    <location>
        <begin position="445"/>
        <end position="467"/>
    </location>
</feature>
<dbReference type="Pfam" id="PF13440">
    <property type="entry name" value="Polysacc_synt_3"/>
    <property type="match status" value="1"/>
</dbReference>
<reference evidence="8" key="1">
    <citation type="submission" date="2020-10" db="EMBL/GenBank/DDBJ databases">
        <authorList>
            <person name="Gilroy R."/>
        </authorList>
    </citation>
    <scope>NUCLEOTIDE SEQUENCE</scope>
    <source>
        <strain evidence="8">17113</strain>
    </source>
</reference>
<comment type="caution">
    <text evidence="8">The sequence shown here is derived from an EMBL/GenBank/DDBJ whole genome shotgun (WGS) entry which is preliminary data.</text>
</comment>
<reference evidence="8" key="2">
    <citation type="journal article" date="2021" name="PeerJ">
        <title>Extensive microbial diversity within the chicken gut microbiome revealed by metagenomics and culture.</title>
        <authorList>
            <person name="Gilroy R."/>
            <person name="Ravi A."/>
            <person name="Getino M."/>
            <person name="Pursley I."/>
            <person name="Horton D.L."/>
            <person name="Alikhan N.F."/>
            <person name="Baker D."/>
            <person name="Gharbi K."/>
            <person name="Hall N."/>
            <person name="Watson M."/>
            <person name="Adriaenssens E.M."/>
            <person name="Foster-Nyarko E."/>
            <person name="Jarju S."/>
            <person name="Secka A."/>
            <person name="Antonio M."/>
            <person name="Oren A."/>
            <person name="Chaudhuri R.R."/>
            <person name="La Ragione R."/>
            <person name="Hildebrand F."/>
            <person name="Pallen M.J."/>
        </authorList>
    </citation>
    <scope>NUCLEOTIDE SEQUENCE</scope>
    <source>
        <strain evidence="8">17113</strain>
    </source>
</reference>
<organism evidence="8 9">
    <name type="scientific">Candidatus Alloenteromonas pullistercoris</name>
    <dbReference type="NCBI Taxonomy" id="2840785"/>
    <lineage>
        <taxon>Bacteria</taxon>
        <taxon>Bacillati</taxon>
        <taxon>Bacillota</taxon>
        <taxon>Bacillota incertae sedis</taxon>
        <taxon>Candidatus Alloenteromonas</taxon>
    </lineage>
</organism>
<keyword evidence="6 7" id="KW-0472">Membrane</keyword>
<protein>
    <submittedName>
        <fullName evidence="8">Oligosaccharide flippase family protein</fullName>
    </submittedName>
</protein>
<comment type="subcellular location">
    <subcellularLocation>
        <location evidence="1">Cell membrane</location>
        <topology evidence="1">Multi-pass membrane protein</topology>
    </subcellularLocation>
</comment>
<dbReference type="PANTHER" id="PTHR30250:SF10">
    <property type="entry name" value="LIPOPOLYSACCHARIDE BIOSYNTHESIS PROTEIN WZXC"/>
    <property type="match status" value="1"/>
</dbReference>
<dbReference type="PANTHER" id="PTHR30250">
    <property type="entry name" value="PST FAMILY PREDICTED COLANIC ACID TRANSPORTER"/>
    <property type="match status" value="1"/>
</dbReference>
<feature type="transmembrane region" description="Helical" evidence="7">
    <location>
        <begin position="417"/>
        <end position="439"/>
    </location>
</feature>
<feature type="transmembrane region" description="Helical" evidence="7">
    <location>
        <begin position="218"/>
        <end position="242"/>
    </location>
</feature>
<dbReference type="EMBL" id="JADINA010000003">
    <property type="protein sequence ID" value="MBO8425777.1"/>
    <property type="molecule type" value="Genomic_DNA"/>
</dbReference>
<keyword evidence="3" id="KW-1003">Cell membrane</keyword>
<proteinExistence type="inferred from homology"/>
<dbReference type="GO" id="GO:0005886">
    <property type="term" value="C:plasma membrane"/>
    <property type="evidence" value="ECO:0007669"/>
    <property type="project" value="UniProtKB-SubCell"/>
</dbReference>
<comment type="similarity">
    <text evidence="2">Belongs to the polysaccharide synthase family.</text>
</comment>
<sequence length="500" mass="55015">MSTNYQKKAVASIKWMTIAEVAAKLIVPITNMILARLLAPEVFGLVASISVITTFAEMVSESGFSSYILQQKFASEDVKRKSAGTATVVSVALSLVIFAIVALCKDPLAKLVNAEGYGYVLLFAASQIPFYAITSIQMSLFRRDFKFGKLAIVRLASCVSQLLVASVCAFLGFGIWSIPAGTLGSLVCQFALMIIFNRKSFVFSFSKESFKEMWACSSMFLLSSIVVWADYSINTLFAGWMLGQSEAGFIKNGFSTAAGIISMLTAIYSPVLISLLAKMEVGSDEYKEVFYKYQKALSSLFIPLGVGMFVFQSFLAFLFFGEGWEPAAIALGCQGLVGCIRVSTGNFMITAWSAQGKPLWIILGDLFSTVCLSLAWVLTRGLEFHVIVIVVSLAYLPTNVFCFALCKKTLKLSPWPVFINAFKVALPAVLMGLVGFFLLEIYDSHWASIAYVIICIVYYFSWTIVVFPDFVQALLEVFVSTKLPRAFRHKNGLVLVSRKI</sequence>
<evidence type="ECO:0000313" key="8">
    <source>
        <dbReference type="EMBL" id="MBO8425777.1"/>
    </source>
</evidence>
<gene>
    <name evidence="8" type="ORF">IAC61_00465</name>
</gene>
<evidence type="ECO:0000256" key="5">
    <source>
        <dbReference type="ARBA" id="ARBA00022989"/>
    </source>
</evidence>
<feature type="transmembrane region" description="Helical" evidence="7">
    <location>
        <begin position="297"/>
        <end position="321"/>
    </location>
</feature>
<evidence type="ECO:0000256" key="6">
    <source>
        <dbReference type="ARBA" id="ARBA00023136"/>
    </source>
</evidence>